<evidence type="ECO:0000256" key="8">
    <source>
        <dbReference type="PIRSR" id="PIRSR000077-1"/>
    </source>
</evidence>
<dbReference type="Pfam" id="PF00085">
    <property type="entry name" value="Thioredoxin"/>
    <property type="match status" value="1"/>
</dbReference>
<dbReference type="PANTHER" id="PTHR45663">
    <property type="entry name" value="GEO12009P1"/>
    <property type="match status" value="1"/>
</dbReference>
<evidence type="ECO:0000313" key="11">
    <source>
        <dbReference type="EMBL" id="ADN15899.1"/>
    </source>
</evidence>
<dbReference type="STRING" id="497965.Cyan7822_3974"/>
<evidence type="ECO:0000256" key="7">
    <source>
        <dbReference type="PIRNR" id="PIRNR000077"/>
    </source>
</evidence>
<organism evidence="11 12">
    <name type="scientific">Gloeothece verrucosa (strain PCC 7822)</name>
    <name type="common">Cyanothece sp. (strain PCC 7822)</name>
    <dbReference type="NCBI Taxonomy" id="497965"/>
    <lineage>
        <taxon>Bacteria</taxon>
        <taxon>Bacillati</taxon>
        <taxon>Cyanobacteriota</taxon>
        <taxon>Cyanophyceae</taxon>
        <taxon>Oscillatoriophycideae</taxon>
        <taxon>Chroococcales</taxon>
        <taxon>Aphanothecaceae</taxon>
        <taxon>Gloeothece</taxon>
        <taxon>Gloeothece verrucosa</taxon>
    </lineage>
</organism>
<accession>E0U5Q8</accession>
<evidence type="ECO:0000256" key="9">
    <source>
        <dbReference type="PIRSR" id="PIRSR000077-4"/>
    </source>
</evidence>
<comment type="similarity">
    <text evidence="1 7">Belongs to the thioredoxin family.</text>
</comment>
<keyword evidence="2" id="KW-0813">Transport</keyword>
<dbReference type="CDD" id="cd02947">
    <property type="entry name" value="TRX_family"/>
    <property type="match status" value="1"/>
</dbReference>
<feature type="active site" description="Nucleophile" evidence="8">
    <location>
        <position position="33"/>
    </location>
</feature>
<dbReference type="InterPro" id="IPR005746">
    <property type="entry name" value="Thioredoxin"/>
</dbReference>
<feature type="site" description="Contributes to redox potential value" evidence="8">
    <location>
        <position position="31"/>
    </location>
</feature>
<dbReference type="AlphaFoldDB" id="E0U5Q8"/>
<name>E0U5Q8_GLOV7</name>
<keyword evidence="5 9" id="KW-0676">Redox-active center</keyword>
<dbReference type="Gene3D" id="3.40.30.10">
    <property type="entry name" value="Glutaredoxin"/>
    <property type="match status" value="1"/>
</dbReference>
<dbReference type="EMBL" id="CP002198">
    <property type="protein sequence ID" value="ADN15899.1"/>
    <property type="molecule type" value="Genomic_DNA"/>
</dbReference>
<dbReference type="PANTHER" id="PTHR45663:SF11">
    <property type="entry name" value="GEO12009P1"/>
    <property type="match status" value="1"/>
</dbReference>
<dbReference type="OrthoDB" id="530955at2"/>
<dbReference type="FunFam" id="3.40.30.10:FF:000001">
    <property type="entry name" value="Thioredoxin"/>
    <property type="match status" value="1"/>
</dbReference>
<evidence type="ECO:0000256" key="4">
    <source>
        <dbReference type="ARBA" id="ARBA00023157"/>
    </source>
</evidence>
<feature type="active site" description="Nucleophile" evidence="8">
    <location>
        <position position="30"/>
    </location>
</feature>
<dbReference type="eggNOG" id="COG3118">
    <property type="taxonomic scope" value="Bacteria"/>
</dbReference>
<dbReference type="GO" id="GO:0015035">
    <property type="term" value="F:protein-disulfide reductase activity"/>
    <property type="evidence" value="ECO:0007669"/>
    <property type="project" value="UniProtKB-UniRule"/>
</dbReference>
<reference evidence="12" key="1">
    <citation type="journal article" date="2011" name="MBio">
        <title>Novel metabolic attributes of the genus Cyanothece, comprising a group of unicellular nitrogen-fixing Cyanobacteria.</title>
        <authorList>
            <person name="Bandyopadhyay A."/>
            <person name="Elvitigala T."/>
            <person name="Welsh E."/>
            <person name="Stockel J."/>
            <person name="Liberton M."/>
            <person name="Min H."/>
            <person name="Sherman L.A."/>
            <person name="Pakrasi H.B."/>
        </authorList>
    </citation>
    <scope>NUCLEOTIDE SEQUENCE [LARGE SCALE GENOMIC DNA]</scope>
    <source>
        <strain evidence="12">PCC 7822</strain>
    </source>
</reference>
<dbReference type="InterPro" id="IPR013766">
    <property type="entry name" value="Thioredoxin_domain"/>
</dbReference>
<keyword evidence="3" id="KW-0249">Electron transport</keyword>
<dbReference type="InterPro" id="IPR036249">
    <property type="entry name" value="Thioredoxin-like_sf"/>
</dbReference>
<dbReference type="PROSITE" id="PS51352">
    <property type="entry name" value="THIOREDOXIN_2"/>
    <property type="match status" value="1"/>
</dbReference>
<evidence type="ECO:0000256" key="5">
    <source>
        <dbReference type="ARBA" id="ARBA00023284"/>
    </source>
</evidence>
<dbReference type="GO" id="GO:0005737">
    <property type="term" value="C:cytoplasm"/>
    <property type="evidence" value="ECO:0007669"/>
    <property type="project" value="TreeGrafter"/>
</dbReference>
<keyword evidence="4 9" id="KW-1015">Disulfide bond</keyword>
<dbReference type="PIRSF" id="PIRSF000077">
    <property type="entry name" value="Thioredoxin"/>
    <property type="match status" value="1"/>
</dbReference>
<evidence type="ECO:0000256" key="2">
    <source>
        <dbReference type="ARBA" id="ARBA00022448"/>
    </source>
</evidence>
<dbReference type="SUPFAM" id="SSF52833">
    <property type="entry name" value="Thioredoxin-like"/>
    <property type="match status" value="1"/>
</dbReference>
<evidence type="ECO:0000256" key="6">
    <source>
        <dbReference type="NCBIfam" id="TIGR01068"/>
    </source>
</evidence>
<dbReference type="NCBIfam" id="TIGR01068">
    <property type="entry name" value="thioredoxin"/>
    <property type="match status" value="1"/>
</dbReference>
<feature type="disulfide bond" description="Redox-active" evidence="9">
    <location>
        <begin position="30"/>
        <end position="33"/>
    </location>
</feature>
<dbReference type="HOGENOM" id="CLU_090389_10_4_3"/>
<evidence type="ECO:0000256" key="3">
    <source>
        <dbReference type="ARBA" id="ARBA00022982"/>
    </source>
</evidence>
<sequence>MTVKKQYNSFQELLESSDLPVLVDFNATWCGPCKMMGPVLDQVSAFLKNRLLIVKIDTDKYPGLASRYHIHSLPTLILFKNGQPVERMEGILQAKPLIQHLQTFL</sequence>
<keyword evidence="12" id="KW-1185">Reference proteome</keyword>
<dbReference type="PRINTS" id="PR00421">
    <property type="entry name" value="THIOREDOXIN"/>
</dbReference>
<evidence type="ECO:0000256" key="1">
    <source>
        <dbReference type="ARBA" id="ARBA00008987"/>
    </source>
</evidence>
<feature type="site" description="Deprotonates C-terminal active site Cys" evidence="8">
    <location>
        <position position="24"/>
    </location>
</feature>
<dbReference type="RefSeq" id="WP_013323967.1">
    <property type="nucleotide sequence ID" value="NC_014501.1"/>
</dbReference>
<gene>
    <name evidence="11" type="ordered locus">Cyan7822_3974</name>
</gene>
<feature type="domain" description="Thioredoxin" evidence="10">
    <location>
        <begin position="1"/>
        <end position="105"/>
    </location>
</feature>
<feature type="site" description="Contributes to redox potential value" evidence="8">
    <location>
        <position position="32"/>
    </location>
</feature>
<dbReference type="KEGG" id="cyj:Cyan7822_3974"/>
<evidence type="ECO:0000259" key="10">
    <source>
        <dbReference type="PROSITE" id="PS51352"/>
    </source>
</evidence>
<dbReference type="Proteomes" id="UP000008206">
    <property type="component" value="Chromosome"/>
</dbReference>
<proteinExistence type="inferred from homology"/>
<evidence type="ECO:0000313" key="12">
    <source>
        <dbReference type="Proteomes" id="UP000008206"/>
    </source>
</evidence>
<protein>
    <recommendedName>
        <fullName evidence="6 7">Thioredoxin</fullName>
    </recommendedName>
</protein>